<dbReference type="RefSeq" id="WP_181556144.1">
    <property type="nucleotide sequence ID" value="NZ_JACDUT010000006.1"/>
</dbReference>
<comment type="caution">
    <text evidence="2">The sequence shown here is derived from an EMBL/GenBank/DDBJ whole genome shotgun (WGS) entry which is preliminary data.</text>
</comment>
<accession>A0A7W0C083</accession>
<feature type="transmembrane region" description="Helical" evidence="1">
    <location>
        <begin position="44"/>
        <end position="62"/>
    </location>
</feature>
<gene>
    <name evidence="2" type="ORF">HNR31_002094</name>
</gene>
<keyword evidence="1" id="KW-0812">Transmembrane</keyword>
<evidence type="ECO:0008006" key="4">
    <source>
        <dbReference type="Google" id="ProtNLM"/>
    </source>
</evidence>
<reference evidence="2 3" key="1">
    <citation type="submission" date="2020-07" db="EMBL/GenBank/DDBJ databases">
        <title>Genomic Encyclopedia of Type Strains, Phase IV (KMG-IV): sequencing the most valuable type-strain genomes for metagenomic binning, comparative biology and taxonomic classification.</title>
        <authorList>
            <person name="Goeker M."/>
        </authorList>
    </citation>
    <scope>NUCLEOTIDE SEQUENCE [LARGE SCALE GENOMIC DNA]</scope>
    <source>
        <strain evidence="2 3">DSM 15730</strain>
    </source>
</reference>
<sequence>MSITLGALIAITDYNADEPFNAIILLFIFGVFLGGIYPSGAWKFSIALAIFIPIINVLSVIIHGRHDLFISQGIGSFIALIPSVISCYIGAWINKFLTIRHAAK</sequence>
<protein>
    <recommendedName>
        <fullName evidence="4">Permease</fullName>
    </recommendedName>
</protein>
<dbReference type="EMBL" id="JACDUT010000006">
    <property type="protein sequence ID" value="MBA2875306.1"/>
    <property type="molecule type" value="Genomic_DNA"/>
</dbReference>
<dbReference type="AlphaFoldDB" id="A0A7W0C083"/>
<evidence type="ECO:0000313" key="2">
    <source>
        <dbReference type="EMBL" id="MBA2875306.1"/>
    </source>
</evidence>
<keyword evidence="1" id="KW-1133">Transmembrane helix</keyword>
<evidence type="ECO:0000313" key="3">
    <source>
        <dbReference type="Proteomes" id="UP000523087"/>
    </source>
</evidence>
<organism evidence="2 3">
    <name type="scientific">Thermaerobacillus caldiproteolyticus</name>
    <dbReference type="NCBI Taxonomy" id="247480"/>
    <lineage>
        <taxon>Bacteria</taxon>
        <taxon>Bacillati</taxon>
        <taxon>Bacillota</taxon>
        <taxon>Bacilli</taxon>
        <taxon>Bacillales</taxon>
        <taxon>Anoxybacillaceae</taxon>
        <taxon>Thermaerobacillus</taxon>
    </lineage>
</organism>
<name>A0A7W0C083_9BACL</name>
<feature type="transmembrane region" description="Helical" evidence="1">
    <location>
        <begin position="74"/>
        <end position="94"/>
    </location>
</feature>
<evidence type="ECO:0000256" key="1">
    <source>
        <dbReference type="SAM" id="Phobius"/>
    </source>
</evidence>
<proteinExistence type="predicted"/>
<dbReference type="Proteomes" id="UP000523087">
    <property type="component" value="Unassembled WGS sequence"/>
</dbReference>
<feature type="transmembrane region" description="Helical" evidence="1">
    <location>
        <begin position="20"/>
        <end position="37"/>
    </location>
</feature>
<keyword evidence="1" id="KW-0472">Membrane</keyword>
<keyword evidence="3" id="KW-1185">Reference proteome</keyword>